<evidence type="ECO:0000256" key="3">
    <source>
        <dbReference type="ARBA" id="ARBA00022598"/>
    </source>
</evidence>
<dbReference type="GO" id="GO:0009252">
    <property type="term" value="P:peptidoglycan biosynthetic process"/>
    <property type="evidence" value="ECO:0007669"/>
    <property type="project" value="UniProtKB-UniPathway"/>
</dbReference>
<keyword evidence="3 12" id="KW-0436">Ligase</keyword>
<feature type="domain" description="Mur ligase C-terminal" evidence="10">
    <location>
        <begin position="329"/>
        <end position="455"/>
    </location>
</feature>
<evidence type="ECO:0000313" key="13">
    <source>
        <dbReference type="Proteomes" id="UP000003789"/>
    </source>
</evidence>
<dbReference type="Gene3D" id="3.40.1390.10">
    <property type="entry name" value="MurE/MurF, N-terminal domain"/>
    <property type="match status" value="1"/>
</dbReference>
<comment type="pathway">
    <text evidence="9">Cell wall biogenesis; peptidoglycan biosynthesis.</text>
</comment>
<dbReference type="OrthoDB" id="5898051at2"/>
<dbReference type="PANTHER" id="PTHR23135">
    <property type="entry name" value="MUR LIGASE FAMILY MEMBER"/>
    <property type="match status" value="1"/>
</dbReference>
<reference evidence="12 13" key="1">
    <citation type="submission" date="2006-03" db="EMBL/GenBank/DDBJ databases">
        <authorList>
            <person name="Bartlett D.H."/>
            <person name="Valle G."/>
            <person name="Lauro F.M."/>
            <person name="Vezzi A."/>
            <person name="Simonato F."/>
            <person name="Eloe E."/>
            <person name="Vitulo N."/>
            <person name="Stratton T.K."/>
            <person name="D'angelo M."/>
            <person name="Ferriera S."/>
            <person name="Johnson J."/>
            <person name="Kravitz S."/>
            <person name="Beeson K."/>
            <person name="Sutton G."/>
            <person name="Rogers Y."/>
            <person name="Friedman R."/>
            <person name="Frazier M."/>
            <person name="Venter J.C."/>
        </authorList>
    </citation>
    <scope>NUCLEOTIDE SEQUENCE [LARGE SCALE GENOMIC DNA]</scope>
    <source>
        <strain evidence="12 13">3TCK</strain>
    </source>
</reference>
<keyword evidence="9" id="KW-0131">Cell cycle</keyword>
<evidence type="ECO:0000256" key="9">
    <source>
        <dbReference type="RuleBase" id="RU004135"/>
    </source>
</evidence>
<dbReference type="InterPro" id="IPR036615">
    <property type="entry name" value="Mur_ligase_C_dom_sf"/>
</dbReference>
<keyword evidence="5" id="KW-0067">ATP-binding</keyword>
<dbReference type="Proteomes" id="UP000003789">
    <property type="component" value="Unassembled WGS sequence"/>
</dbReference>
<evidence type="ECO:0000256" key="8">
    <source>
        <dbReference type="ARBA" id="ARBA00023316"/>
    </source>
</evidence>
<comment type="similarity">
    <text evidence="1">Belongs to the MurCDEF family. MurE subfamily.</text>
</comment>
<organism evidence="12 13">
    <name type="scientific">Photobacterium profundum 3TCK</name>
    <dbReference type="NCBI Taxonomy" id="314280"/>
    <lineage>
        <taxon>Bacteria</taxon>
        <taxon>Pseudomonadati</taxon>
        <taxon>Pseudomonadota</taxon>
        <taxon>Gammaproteobacteria</taxon>
        <taxon>Vibrionales</taxon>
        <taxon>Vibrionaceae</taxon>
        <taxon>Photobacterium</taxon>
    </lineage>
</organism>
<dbReference type="GO" id="GO:0051301">
    <property type="term" value="P:cell division"/>
    <property type="evidence" value="ECO:0007669"/>
    <property type="project" value="UniProtKB-KW"/>
</dbReference>
<dbReference type="EMBL" id="AAPH01000007">
    <property type="protein sequence ID" value="EAS44050.1"/>
    <property type="molecule type" value="Genomic_DNA"/>
</dbReference>
<keyword evidence="4" id="KW-0547">Nucleotide-binding</keyword>
<evidence type="ECO:0000256" key="7">
    <source>
        <dbReference type="ARBA" id="ARBA00022984"/>
    </source>
</evidence>
<dbReference type="PANTHER" id="PTHR23135:SF4">
    <property type="entry name" value="UDP-N-ACETYLMURAMOYL-L-ALANYL-D-GLUTAMATE--2,6-DIAMINOPIMELATE LIGASE MURE HOMOLOG, CHLOROPLASTIC"/>
    <property type="match status" value="1"/>
</dbReference>
<dbReference type="AlphaFoldDB" id="Q1Z5Z4"/>
<dbReference type="NCBIfam" id="TIGR01085">
    <property type="entry name" value="murE"/>
    <property type="match status" value="1"/>
</dbReference>
<evidence type="ECO:0000256" key="4">
    <source>
        <dbReference type="ARBA" id="ARBA00022741"/>
    </source>
</evidence>
<dbReference type="Gene3D" id="3.40.1190.10">
    <property type="entry name" value="Mur-like, catalytic domain"/>
    <property type="match status" value="1"/>
</dbReference>
<proteinExistence type="inferred from homology"/>
<keyword evidence="7 9" id="KW-0573">Peptidoglycan synthesis</keyword>
<dbReference type="InterPro" id="IPR004101">
    <property type="entry name" value="Mur_ligase_C"/>
</dbReference>
<evidence type="ECO:0000313" key="12">
    <source>
        <dbReference type="EMBL" id="EAS44050.1"/>
    </source>
</evidence>
<dbReference type="InterPro" id="IPR036565">
    <property type="entry name" value="Mur-like_cat_sf"/>
</dbReference>
<sequence>MSIQALKRSAAVLEQLPIRQFVINSEWVQPNDVFICREGASHDSHSYVDQAIKNGAIAVIANRTLHLDIPVIVTESHYQSLAVVKAVYDHPHQKMNHIGVTGTNGKTTVAHCLNQMLNQSSTSAYIGTLGVQYADVIMALSNTTPDGVTLLNIFRDMVECGVKHNVMELSSHALAQDRAGFLDLEVGIITNIGRDHLDYHRTKDAYVQAKLQIIDRIKPGGYAVINMDDPHAPAMFARCHGRVKTVSFSIHYKDTHNQDADFVAKEIVSNQFGCSFSLCYRGKQRLVCSQMPFLFNVENMLAMACALHAQGWTLDQIASGLTTIIPPDGRAQFQTLNNGATGLVDYAHNLDGLARLFSDIPNQTFRHTLTVVGVTGDRIQDAAAIGELCARYSDLVVFTMDNPLGIDQADIFRALTSRIESVSTPVFTIADRSEAISLAKQMSQKGDLIVVCGKGSETSQLISVNKQGLQDYIGDMPVLMQSMEIQE</sequence>
<dbReference type="PROSITE" id="PS01011">
    <property type="entry name" value="FOLYLPOLYGLU_SYNT_1"/>
    <property type="match status" value="1"/>
</dbReference>
<dbReference type="SUPFAM" id="SSF53244">
    <property type="entry name" value="MurD-like peptide ligases, peptide-binding domain"/>
    <property type="match status" value="1"/>
</dbReference>
<evidence type="ECO:0000256" key="2">
    <source>
        <dbReference type="ARBA" id="ARBA00022490"/>
    </source>
</evidence>
<evidence type="ECO:0000256" key="6">
    <source>
        <dbReference type="ARBA" id="ARBA00022960"/>
    </source>
</evidence>
<name>Q1Z5Z4_9GAMM</name>
<accession>Q1Z5Z4</accession>
<dbReference type="GO" id="GO:0008360">
    <property type="term" value="P:regulation of cell shape"/>
    <property type="evidence" value="ECO:0007669"/>
    <property type="project" value="UniProtKB-KW"/>
</dbReference>
<protein>
    <submittedName>
        <fullName evidence="12">UDP-N-acetylmuramoylananine-D-glutamate-2,6-diaminopimelate ligase</fullName>
    </submittedName>
</protein>
<dbReference type="InterPro" id="IPR035911">
    <property type="entry name" value="MurE/MurF_N"/>
</dbReference>
<evidence type="ECO:0000259" key="10">
    <source>
        <dbReference type="Pfam" id="PF02875"/>
    </source>
</evidence>
<keyword evidence="6 9" id="KW-0133">Cell shape</keyword>
<dbReference type="Pfam" id="PF08245">
    <property type="entry name" value="Mur_ligase_M"/>
    <property type="match status" value="1"/>
</dbReference>
<dbReference type="UniPathway" id="UPA00219"/>
<dbReference type="RefSeq" id="WP_006230565.1">
    <property type="nucleotide sequence ID" value="NZ_CH724134.1"/>
</dbReference>
<dbReference type="GO" id="GO:0004326">
    <property type="term" value="F:tetrahydrofolylpolyglutamate synthase activity"/>
    <property type="evidence" value="ECO:0007669"/>
    <property type="project" value="InterPro"/>
</dbReference>
<dbReference type="InterPro" id="IPR018109">
    <property type="entry name" value="Folylpolyglutamate_synth_CS"/>
</dbReference>
<dbReference type="SUPFAM" id="SSF63418">
    <property type="entry name" value="MurE/MurF N-terminal domain"/>
    <property type="match status" value="1"/>
</dbReference>
<comment type="caution">
    <text evidence="12">The sequence shown here is derived from an EMBL/GenBank/DDBJ whole genome shotgun (WGS) entry which is preliminary data.</text>
</comment>
<dbReference type="GO" id="GO:0071555">
    <property type="term" value="P:cell wall organization"/>
    <property type="evidence" value="ECO:0007669"/>
    <property type="project" value="UniProtKB-KW"/>
</dbReference>
<keyword evidence="9" id="KW-0132">Cell division</keyword>
<feature type="domain" description="Mur ligase central" evidence="11">
    <location>
        <begin position="100"/>
        <end position="306"/>
    </location>
</feature>
<dbReference type="InterPro" id="IPR005761">
    <property type="entry name" value="UDP-N-AcMur-Glu-dNH2Pim_ligase"/>
</dbReference>
<comment type="subcellular location">
    <subcellularLocation>
        <location evidence="9">Cytoplasm</location>
    </subcellularLocation>
</comment>
<evidence type="ECO:0000259" key="11">
    <source>
        <dbReference type="Pfam" id="PF08245"/>
    </source>
</evidence>
<keyword evidence="8 9" id="KW-0961">Cell wall biogenesis/degradation</keyword>
<dbReference type="Gene3D" id="3.90.190.20">
    <property type="entry name" value="Mur ligase, C-terminal domain"/>
    <property type="match status" value="1"/>
</dbReference>
<dbReference type="GO" id="GO:0005737">
    <property type="term" value="C:cytoplasm"/>
    <property type="evidence" value="ECO:0007669"/>
    <property type="project" value="UniProtKB-SubCell"/>
</dbReference>
<dbReference type="SUPFAM" id="SSF53623">
    <property type="entry name" value="MurD-like peptide ligases, catalytic domain"/>
    <property type="match status" value="1"/>
</dbReference>
<keyword evidence="2" id="KW-0963">Cytoplasm</keyword>
<evidence type="ECO:0000256" key="1">
    <source>
        <dbReference type="ARBA" id="ARBA00005898"/>
    </source>
</evidence>
<dbReference type="Pfam" id="PF02875">
    <property type="entry name" value="Mur_ligase_C"/>
    <property type="match status" value="1"/>
</dbReference>
<gene>
    <name evidence="12" type="ORF">P3TCK_12716</name>
</gene>
<dbReference type="InterPro" id="IPR013221">
    <property type="entry name" value="Mur_ligase_cen"/>
</dbReference>
<evidence type="ECO:0000256" key="5">
    <source>
        <dbReference type="ARBA" id="ARBA00022840"/>
    </source>
</evidence>
<dbReference type="HOGENOM" id="CLU_022291_4_1_6"/>
<dbReference type="GO" id="GO:0005524">
    <property type="term" value="F:ATP binding"/>
    <property type="evidence" value="ECO:0007669"/>
    <property type="project" value="UniProtKB-KW"/>
</dbReference>